<dbReference type="Proteomes" id="UP001179952">
    <property type="component" value="Unassembled WGS sequence"/>
</dbReference>
<comment type="subcellular location">
    <subcellularLocation>
        <location evidence="1">Nucleus</location>
    </subcellularLocation>
</comment>
<dbReference type="AlphaFoldDB" id="A0AAV9B605"/>
<keyword evidence="7" id="KW-0804">Transcription</keyword>
<evidence type="ECO:0000256" key="2">
    <source>
        <dbReference type="ARBA" id="ARBA00022723"/>
    </source>
</evidence>
<proteinExistence type="predicted"/>
<feature type="compositionally biased region" description="Low complexity" evidence="10">
    <location>
        <begin position="233"/>
        <end position="247"/>
    </location>
</feature>
<dbReference type="Gene3D" id="4.10.1100.10">
    <property type="entry name" value="Transcription factor, SBP-box domain"/>
    <property type="match status" value="1"/>
</dbReference>
<dbReference type="SUPFAM" id="SSF103612">
    <property type="entry name" value="SBT domain"/>
    <property type="match status" value="1"/>
</dbReference>
<sequence>MDWDSKIPPFWDPVDFEGSAGPNIGSALGSSGGISVSKTSSGDCSVDLKLGGLGDFADKWKDPRSVTVSSPSPSKRARAPSSASQNASCLVDGCTSDLSNCREYHRRHKVCEAHSKTPIVMVLGRQQRFCQQCSRFHNLDEFDEVKRSCRKRLDGHNRRRRKAQPDALSMSAGNLFTNHQATRFPPYPPIFPSTSLEPSWSGVVKAEEDALYGHHPPLHFIGNRQHPHDQQQFSFSRGSSSNGSSSSYKECKQFPFETSTCQPLLKTLSSSDGNNNNNNLSGAQVLDSSSSDCALSLLSSPNQTFSGINMGHHRIDRIPMGQPLVAPTSGGPPFGGLGRYGSRSHQTQPSSHVSPTGFSCSGMEDDQVGTTVMVSNGDVDGGMHCQGGLYHVPGGDGPSQAIHFWQ</sequence>
<reference evidence="12" key="2">
    <citation type="submission" date="2023-06" db="EMBL/GenBank/DDBJ databases">
        <authorList>
            <person name="Ma L."/>
            <person name="Liu K.-W."/>
            <person name="Li Z."/>
            <person name="Hsiao Y.-Y."/>
            <person name="Qi Y."/>
            <person name="Fu T."/>
            <person name="Tang G."/>
            <person name="Zhang D."/>
            <person name="Sun W.-H."/>
            <person name="Liu D.-K."/>
            <person name="Li Y."/>
            <person name="Chen G.-Z."/>
            <person name="Liu X.-D."/>
            <person name="Liao X.-Y."/>
            <person name="Jiang Y.-T."/>
            <person name="Yu X."/>
            <person name="Hao Y."/>
            <person name="Huang J."/>
            <person name="Zhao X.-W."/>
            <person name="Ke S."/>
            <person name="Chen Y.-Y."/>
            <person name="Wu W.-L."/>
            <person name="Hsu J.-L."/>
            <person name="Lin Y.-F."/>
            <person name="Huang M.-D."/>
            <person name="Li C.-Y."/>
            <person name="Huang L."/>
            <person name="Wang Z.-W."/>
            <person name="Zhao X."/>
            <person name="Zhong W.-Y."/>
            <person name="Peng D.-H."/>
            <person name="Ahmad S."/>
            <person name="Lan S."/>
            <person name="Zhang J.-S."/>
            <person name="Tsai W.-C."/>
            <person name="Van De Peer Y."/>
            <person name="Liu Z.-J."/>
        </authorList>
    </citation>
    <scope>NUCLEOTIDE SEQUENCE</scope>
    <source>
        <strain evidence="12">SCP</strain>
        <tissue evidence="12">Leaves</tissue>
    </source>
</reference>
<evidence type="ECO:0000256" key="3">
    <source>
        <dbReference type="ARBA" id="ARBA00022771"/>
    </source>
</evidence>
<keyword evidence="8" id="KW-0539">Nucleus</keyword>
<dbReference type="FunFam" id="4.10.1100.10:FF:000001">
    <property type="entry name" value="Squamosa promoter-binding-like protein 14"/>
    <property type="match status" value="1"/>
</dbReference>
<evidence type="ECO:0000259" key="11">
    <source>
        <dbReference type="PROSITE" id="PS51141"/>
    </source>
</evidence>
<dbReference type="GO" id="GO:0008270">
    <property type="term" value="F:zinc ion binding"/>
    <property type="evidence" value="ECO:0007669"/>
    <property type="project" value="UniProtKB-KW"/>
</dbReference>
<dbReference type="Pfam" id="PF03110">
    <property type="entry name" value="SBP"/>
    <property type="match status" value="1"/>
</dbReference>
<dbReference type="GO" id="GO:0005634">
    <property type="term" value="C:nucleus"/>
    <property type="evidence" value="ECO:0007669"/>
    <property type="project" value="UniProtKB-SubCell"/>
</dbReference>
<dbReference type="EMBL" id="JAUJYN010000005">
    <property type="protein sequence ID" value="KAK1271462.1"/>
    <property type="molecule type" value="Genomic_DNA"/>
</dbReference>
<name>A0AAV9B605_ACOGR</name>
<dbReference type="PANTHER" id="PTHR31251">
    <property type="entry name" value="SQUAMOSA PROMOTER-BINDING-LIKE PROTEIN 4"/>
    <property type="match status" value="1"/>
</dbReference>
<gene>
    <name evidence="12" type="ORF">QJS04_geneDACA012600</name>
</gene>
<keyword evidence="6" id="KW-0238">DNA-binding</keyword>
<keyword evidence="4" id="KW-0862">Zinc</keyword>
<dbReference type="InterPro" id="IPR036893">
    <property type="entry name" value="SBP_sf"/>
</dbReference>
<feature type="region of interest" description="Disordered" evidence="10">
    <location>
        <begin position="221"/>
        <end position="249"/>
    </location>
</feature>
<evidence type="ECO:0000256" key="4">
    <source>
        <dbReference type="ARBA" id="ARBA00022833"/>
    </source>
</evidence>
<dbReference type="InterPro" id="IPR004333">
    <property type="entry name" value="SBP_dom"/>
</dbReference>
<evidence type="ECO:0000256" key="6">
    <source>
        <dbReference type="ARBA" id="ARBA00023125"/>
    </source>
</evidence>
<evidence type="ECO:0000256" key="1">
    <source>
        <dbReference type="ARBA" id="ARBA00004123"/>
    </source>
</evidence>
<evidence type="ECO:0000256" key="8">
    <source>
        <dbReference type="ARBA" id="ARBA00023242"/>
    </source>
</evidence>
<feature type="domain" description="SBP-type" evidence="11">
    <location>
        <begin position="86"/>
        <end position="163"/>
    </location>
</feature>
<feature type="compositionally biased region" description="Low complexity" evidence="10">
    <location>
        <begin position="65"/>
        <end position="82"/>
    </location>
</feature>
<protein>
    <submittedName>
        <fullName evidence="12">Squamosa promoter-binding-like protein 18</fullName>
    </submittedName>
</protein>
<dbReference type="PROSITE" id="PS51141">
    <property type="entry name" value="ZF_SBP"/>
    <property type="match status" value="1"/>
</dbReference>
<evidence type="ECO:0000256" key="9">
    <source>
        <dbReference type="PROSITE-ProRule" id="PRU00470"/>
    </source>
</evidence>
<comment type="caution">
    <text evidence="12">The sequence shown here is derived from an EMBL/GenBank/DDBJ whole genome shotgun (WGS) entry which is preliminary data.</text>
</comment>
<dbReference type="PANTHER" id="PTHR31251:SF208">
    <property type="entry name" value="SQUAMOSA PROMOTER-BINDING-LIKE PROTEIN 18"/>
    <property type="match status" value="1"/>
</dbReference>
<organism evidence="12 13">
    <name type="scientific">Acorus gramineus</name>
    <name type="common">Dwarf sweet flag</name>
    <dbReference type="NCBI Taxonomy" id="55184"/>
    <lineage>
        <taxon>Eukaryota</taxon>
        <taxon>Viridiplantae</taxon>
        <taxon>Streptophyta</taxon>
        <taxon>Embryophyta</taxon>
        <taxon>Tracheophyta</taxon>
        <taxon>Spermatophyta</taxon>
        <taxon>Magnoliopsida</taxon>
        <taxon>Liliopsida</taxon>
        <taxon>Acoraceae</taxon>
        <taxon>Acorus</taxon>
    </lineage>
</organism>
<evidence type="ECO:0000256" key="5">
    <source>
        <dbReference type="ARBA" id="ARBA00023015"/>
    </source>
</evidence>
<keyword evidence="5" id="KW-0805">Transcription regulation</keyword>
<accession>A0AAV9B605</accession>
<feature type="region of interest" description="Disordered" evidence="10">
    <location>
        <begin position="63"/>
        <end position="82"/>
    </location>
</feature>
<keyword evidence="2" id="KW-0479">Metal-binding</keyword>
<dbReference type="GO" id="GO:0003677">
    <property type="term" value="F:DNA binding"/>
    <property type="evidence" value="ECO:0007669"/>
    <property type="project" value="UniProtKB-KW"/>
</dbReference>
<reference evidence="12" key="1">
    <citation type="journal article" date="2023" name="Nat. Commun.">
        <title>Diploid and tetraploid genomes of Acorus and the evolution of monocots.</title>
        <authorList>
            <person name="Ma L."/>
            <person name="Liu K.W."/>
            <person name="Li Z."/>
            <person name="Hsiao Y.Y."/>
            <person name="Qi Y."/>
            <person name="Fu T."/>
            <person name="Tang G.D."/>
            <person name="Zhang D."/>
            <person name="Sun W.H."/>
            <person name="Liu D.K."/>
            <person name="Li Y."/>
            <person name="Chen G.Z."/>
            <person name="Liu X.D."/>
            <person name="Liao X.Y."/>
            <person name="Jiang Y.T."/>
            <person name="Yu X."/>
            <person name="Hao Y."/>
            <person name="Huang J."/>
            <person name="Zhao X.W."/>
            <person name="Ke S."/>
            <person name="Chen Y.Y."/>
            <person name="Wu W.L."/>
            <person name="Hsu J.L."/>
            <person name="Lin Y.F."/>
            <person name="Huang M.D."/>
            <person name="Li C.Y."/>
            <person name="Huang L."/>
            <person name="Wang Z.W."/>
            <person name="Zhao X."/>
            <person name="Zhong W.Y."/>
            <person name="Peng D.H."/>
            <person name="Ahmad S."/>
            <person name="Lan S."/>
            <person name="Zhang J.S."/>
            <person name="Tsai W.C."/>
            <person name="Van de Peer Y."/>
            <person name="Liu Z.J."/>
        </authorList>
    </citation>
    <scope>NUCLEOTIDE SEQUENCE</scope>
    <source>
        <strain evidence="12">SCP</strain>
    </source>
</reference>
<keyword evidence="13" id="KW-1185">Reference proteome</keyword>
<evidence type="ECO:0000313" key="12">
    <source>
        <dbReference type="EMBL" id="KAK1271462.1"/>
    </source>
</evidence>
<keyword evidence="3 9" id="KW-0863">Zinc-finger</keyword>
<dbReference type="InterPro" id="IPR044817">
    <property type="entry name" value="SBP-like"/>
</dbReference>
<evidence type="ECO:0000256" key="10">
    <source>
        <dbReference type="SAM" id="MobiDB-lite"/>
    </source>
</evidence>
<evidence type="ECO:0000256" key="7">
    <source>
        <dbReference type="ARBA" id="ARBA00023163"/>
    </source>
</evidence>
<evidence type="ECO:0000313" key="13">
    <source>
        <dbReference type="Proteomes" id="UP001179952"/>
    </source>
</evidence>